<evidence type="ECO:0000313" key="6">
    <source>
        <dbReference type="Proteomes" id="UP000525078"/>
    </source>
</evidence>
<feature type="region of interest" description="Disordered" evidence="2">
    <location>
        <begin position="222"/>
        <end position="241"/>
    </location>
</feature>
<reference evidence="6 7" key="1">
    <citation type="journal article" date="2020" name="bioRxiv">
        <title>Sequence and annotation of 42 cannabis genomes reveals extensive copy number variation in cannabinoid synthesis and pathogen resistance genes.</title>
        <authorList>
            <person name="Mckernan K.J."/>
            <person name="Helbert Y."/>
            <person name="Kane L.T."/>
            <person name="Ebling H."/>
            <person name="Zhang L."/>
            <person name="Liu B."/>
            <person name="Eaton Z."/>
            <person name="Mclaughlin S."/>
            <person name="Kingan S."/>
            <person name="Baybayan P."/>
            <person name="Concepcion G."/>
            <person name="Jordan M."/>
            <person name="Riva A."/>
            <person name="Barbazuk W."/>
            <person name="Harkins T."/>
        </authorList>
    </citation>
    <scope>NUCLEOTIDE SEQUENCE [LARGE SCALE GENOMIC DNA]</scope>
    <source>
        <strain evidence="6 7">cv. Jamaican Lion 4</strain>
        <strain evidence="5">Father</strain>
        <strain evidence="4">Mother</strain>
        <tissue evidence="4">Leaf</tissue>
    </source>
</reference>
<feature type="domain" description="AMP-activated protein kinase glycogen-binding" evidence="3">
    <location>
        <begin position="471"/>
        <end position="545"/>
    </location>
</feature>
<dbReference type="PANTHER" id="PTHR47434">
    <property type="entry name" value="PROTEIN PTST HOMOLOG 3, CHLOROPLASTIC"/>
    <property type="match status" value="1"/>
</dbReference>
<sequence>MLLSSSTASPHSLLSPSTVPALTFSTFPSDPRFRRTQLHLLPLGFVGAKGHCRSGFFRSTEYCRGLHVGWSWFVRRCRDWDSEGDFELEAEILEFMKNSNKPGAFPSKKELVDAGRIDLVKAIVKQGGWLSSGWDLDDEEEGTQESGVSSLASTVATESDHFQENNLLSVDEIQDPDVSYCPYDNFPSTSSSGRSLEMETAQHETGIEGILTRLEKERNMTFGLGRGENNESRREANNENKEWHSKFSIDMTVAGLSRSSRSSSLIPKKAIFVDPQARLDLGKSFCKIDELRSSNEALTWRTWSTQRAGFSNMGFEDTETASSESRIGGSLDLSKEEILRRESIRKINEGNELDSHHEVISLNQLRSRLKHLELELSSALHSVRYNADETASQKDHEGASDDLRKLSDAWEFQENEIMNAKSLLRSTRAKLAVLEGKMALAIINAKKIVEEKQKRIDDARRASRLLRASCIVWPNSASEVLLAGSFDGWASKRKMTKSSTGIFSLWLQLYPGKYEIKFIVDGEWMIDPLRPIVHNNGYKNNLLVIT</sequence>
<evidence type="ECO:0000313" key="7">
    <source>
        <dbReference type="Proteomes" id="UP000583929"/>
    </source>
</evidence>
<dbReference type="Proteomes" id="UP000583929">
    <property type="component" value="Unassembled WGS sequence"/>
</dbReference>
<organism evidence="4 6">
    <name type="scientific">Cannabis sativa</name>
    <name type="common">Hemp</name>
    <name type="synonym">Marijuana</name>
    <dbReference type="NCBI Taxonomy" id="3483"/>
    <lineage>
        <taxon>Eukaryota</taxon>
        <taxon>Viridiplantae</taxon>
        <taxon>Streptophyta</taxon>
        <taxon>Embryophyta</taxon>
        <taxon>Tracheophyta</taxon>
        <taxon>Spermatophyta</taxon>
        <taxon>Magnoliopsida</taxon>
        <taxon>eudicotyledons</taxon>
        <taxon>Gunneridae</taxon>
        <taxon>Pentapetalae</taxon>
        <taxon>rosids</taxon>
        <taxon>fabids</taxon>
        <taxon>Rosales</taxon>
        <taxon>Cannabaceae</taxon>
        <taxon>Cannabis</taxon>
    </lineage>
</organism>
<keyword evidence="1" id="KW-0175">Coiled coil</keyword>
<dbReference type="Proteomes" id="UP000525078">
    <property type="component" value="Unassembled WGS sequence"/>
</dbReference>
<evidence type="ECO:0000256" key="1">
    <source>
        <dbReference type="SAM" id="Coils"/>
    </source>
</evidence>
<evidence type="ECO:0000259" key="3">
    <source>
        <dbReference type="Pfam" id="PF16561"/>
    </source>
</evidence>
<dbReference type="Pfam" id="PF16561">
    <property type="entry name" value="AMPK1_CBM"/>
    <property type="match status" value="1"/>
</dbReference>
<keyword evidence="7" id="KW-1185">Reference proteome</keyword>
<dbReference type="InterPro" id="IPR014756">
    <property type="entry name" value="Ig_E-set"/>
</dbReference>
<dbReference type="CDD" id="cd02859">
    <property type="entry name" value="E_set_AMPKbeta_like_N"/>
    <property type="match status" value="1"/>
</dbReference>
<dbReference type="InterPro" id="IPR032640">
    <property type="entry name" value="AMPK1_CBM"/>
</dbReference>
<evidence type="ECO:0000313" key="5">
    <source>
        <dbReference type="EMBL" id="KAF4387987.1"/>
    </source>
</evidence>
<dbReference type="EMBL" id="JAATIQ010000076">
    <property type="protein sequence ID" value="KAF4387987.1"/>
    <property type="molecule type" value="Genomic_DNA"/>
</dbReference>
<proteinExistence type="predicted"/>
<dbReference type="AlphaFoldDB" id="A0A7J6E181"/>
<name>A0A7J6E181_CANSA</name>
<dbReference type="GO" id="GO:0009507">
    <property type="term" value="C:chloroplast"/>
    <property type="evidence" value="ECO:0007669"/>
    <property type="project" value="UniProtKB-ARBA"/>
</dbReference>
<protein>
    <recommendedName>
        <fullName evidence="3">AMP-activated protein kinase glycogen-binding domain-containing protein</fullName>
    </recommendedName>
</protein>
<dbReference type="EMBL" id="JAATIP010000319">
    <property type="protein sequence ID" value="KAF4352173.1"/>
    <property type="molecule type" value="Genomic_DNA"/>
</dbReference>
<comment type="caution">
    <text evidence="4">The sequence shown here is derived from an EMBL/GenBank/DDBJ whole genome shotgun (WGS) entry which is preliminary data.</text>
</comment>
<evidence type="ECO:0000256" key="2">
    <source>
        <dbReference type="SAM" id="MobiDB-lite"/>
    </source>
</evidence>
<gene>
    <name evidence="4" type="ORF">F8388_020055</name>
    <name evidence="5" type="ORF">G4B88_017020</name>
</gene>
<dbReference type="SUPFAM" id="SSF81296">
    <property type="entry name" value="E set domains"/>
    <property type="match status" value="1"/>
</dbReference>
<dbReference type="InterPro" id="IPR013783">
    <property type="entry name" value="Ig-like_fold"/>
</dbReference>
<accession>A0A7J6E181</accession>
<dbReference type="PANTHER" id="PTHR47434:SF1">
    <property type="entry name" value="PROTEIN PTST HOMOLOG 2, CHLOROPLASTIC"/>
    <property type="match status" value="1"/>
</dbReference>
<feature type="coiled-coil region" evidence="1">
    <location>
        <begin position="442"/>
        <end position="469"/>
    </location>
</feature>
<evidence type="ECO:0000313" key="4">
    <source>
        <dbReference type="EMBL" id="KAF4352173.1"/>
    </source>
</evidence>
<dbReference type="Gene3D" id="2.60.40.10">
    <property type="entry name" value="Immunoglobulins"/>
    <property type="match status" value="1"/>
</dbReference>
<feature type="compositionally biased region" description="Basic and acidic residues" evidence="2">
    <location>
        <begin position="228"/>
        <end position="241"/>
    </location>
</feature>